<dbReference type="KEGG" id="taer:GT409_04735"/>
<dbReference type="GO" id="GO:0006779">
    <property type="term" value="P:porphyrin-containing compound biosynthetic process"/>
    <property type="evidence" value="ECO:0007669"/>
    <property type="project" value="InterPro"/>
</dbReference>
<protein>
    <recommendedName>
        <fullName evidence="1">Uroporphyrinogen decarboxylase (URO-D) domain-containing protein</fullName>
    </recommendedName>
</protein>
<dbReference type="Gene3D" id="3.20.20.210">
    <property type="match status" value="1"/>
</dbReference>
<dbReference type="PANTHER" id="PTHR47099:SF1">
    <property type="entry name" value="METHYLCOBAMIDE:COM METHYLTRANSFERASE MTBA"/>
    <property type="match status" value="1"/>
</dbReference>
<dbReference type="AlphaFoldDB" id="A0A6P1M429"/>
<dbReference type="RefSeq" id="WP_160627429.1">
    <property type="nucleotide sequence ID" value="NZ_CP047593.1"/>
</dbReference>
<dbReference type="GO" id="GO:0004853">
    <property type="term" value="F:uroporphyrinogen decarboxylase activity"/>
    <property type="evidence" value="ECO:0007669"/>
    <property type="project" value="InterPro"/>
</dbReference>
<evidence type="ECO:0000313" key="2">
    <source>
        <dbReference type="EMBL" id="QHI68782.1"/>
    </source>
</evidence>
<gene>
    <name evidence="2" type="ORF">GT409_04735</name>
</gene>
<dbReference type="InterPro" id="IPR038071">
    <property type="entry name" value="UROD/MetE-like_sf"/>
</dbReference>
<dbReference type="Pfam" id="PF01208">
    <property type="entry name" value="URO-D"/>
    <property type="match status" value="1"/>
</dbReference>
<proteinExistence type="predicted"/>
<accession>A0A6P1M429</accession>
<evidence type="ECO:0000259" key="1">
    <source>
        <dbReference type="Pfam" id="PF01208"/>
    </source>
</evidence>
<name>A0A6P1M429_9BACT</name>
<organism evidence="2 3">
    <name type="scientific">Tichowtungia aerotolerans</name>
    <dbReference type="NCBI Taxonomy" id="2697043"/>
    <lineage>
        <taxon>Bacteria</taxon>
        <taxon>Pseudomonadati</taxon>
        <taxon>Kiritimatiellota</taxon>
        <taxon>Tichowtungiia</taxon>
        <taxon>Tichowtungiales</taxon>
        <taxon>Tichowtungiaceae</taxon>
        <taxon>Tichowtungia</taxon>
    </lineage>
</organism>
<keyword evidence="3" id="KW-1185">Reference proteome</keyword>
<dbReference type="EMBL" id="CP047593">
    <property type="protein sequence ID" value="QHI68782.1"/>
    <property type="molecule type" value="Genomic_DNA"/>
</dbReference>
<sequence length="351" mass="39750">MKPFEPNYKHLVDAAYNREAERLPLYEHGFDPGVVESIINEPVVPLLSGSYSDKIEAFRRVAKVAVQLGYDMLPFEGVIVAIVQGGRGLCGQGEVLIDSMDALHAYPWDKKLQEYIQHFSEYFDAVREALPEGMKAVGGAGSGMFETMQDFVPFQELAFLQVDEPEVYEALWKQIGDLEFRIWQWVMENYADCFAVCRFGDDLGFRSATLLQPADIRKYILPQYKRIVDLVHSYSKPFLLHSCGKIYEVMDDIIDHVGIDAKHSNEDAIDPFDVWVEKYGDRIGNFGGVEMNIMTLNTPEEVRTYVLDLLERIATGSGGIAIGTGNQISSYTKPENWIAMCNAVREFRGDR</sequence>
<dbReference type="SUPFAM" id="SSF51726">
    <property type="entry name" value="UROD/MetE-like"/>
    <property type="match status" value="1"/>
</dbReference>
<dbReference type="Proteomes" id="UP000464954">
    <property type="component" value="Chromosome"/>
</dbReference>
<evidence type="ECO:0000313" key="3">
    <source>
        <dbReference type="Proteomes" id="UP000464954"/>
    </source>
</evidence>
<dbReference type="PANTHER" id="PTHR47099">
    <property type="entry name" value="METHYLCOBAMIDE:COM METHYLTRANSFERASE MTBA"/>
    <property type="match status" value="1"/>
</dbReference>
<reference evidence="2 3" key="1">
    <citation type="submission" date="2020-01" db="EMBL/GenBank/DDBJ databases">
        <title>Ponticoccus aerotolerans gen. nov., sp. nov., an anaerobic bacterium and proposal of Ponticoccusceae fam. nov., Ponticoccusles ord. nov. and Ponticoccuse classis nov. in the phylum Kiritimatiellaeota.</title>
        <authorList>
            <person name="Zhou L.Y."/>
            <person name="Du Z.J."/>
        </authorList>
    </citation>
    <scope>NUCLEOTIDE SEQUENCE [LARGE SCALE GENOMIC DNA]</scope>
    <source>
        <strain evidence="2 3">S-5007</strain>
    </source>
</reference>
<dbReference type="InterPro" id="IPR000257">
    <property type="entry name" value="Uroporphyrinogen_deCOase"/>
</dbReference>
<feature type="domain" description="Uroporphyrinogen decarboxylase (URO-D)" evidence="1">
    <location>
        <begin position="99"/>
        <end position="347"/>
    </location>
</feature>
<dbReference type="InterPro" id="IPR052024">
    <property type="entry name" value="Methanogen_methyltrans"/>
</dbReference>